<dbReference type="AlphaFoldDB" id="B8LQ77"/>
<organism evidence="3">
    <name type="scientific">Picea sitchensis</name>
    <name type="common">Sitka spruce</name>
    <name type="synonym">Pinus sitchensis</name>
    <dbReference type="NCBI Taxonomy" id="3332"/>
    <lineage>
        <taxon>Eukaryota</taxon>
        <taxon>Viridiplantae</taxon>
        <taxon>Streptophyta</taxon>
        <taxon>Embryophyta</taxon>
        <taxon>Tracheophyta</taxon>
        <taxon>Spermatophyta</taxon>
        <taxon>Pinopsida</taxon>
        <taxon>Pinidae</taxon>
        <taxon>Conifers I</taxon>
        <taxon>Pinales</taxon>
        <taxon>Pinaceae</taxon>
        <taxon>Picea</taxon>
    </lineage>
</organism>
<dbReference type="CDD" id="cd22851">
    <property type="entry name" value="SMN_N"/>
    <property type="match status" value="1"/>
</dbReference>
<evidence type="ECO:0000256" key="1">
    <source>
        <dbReference type="SAM" id="MobiDB-lite"/>
    </source>
</evidence>
<evidence type="ECO:0000259" key="2">
    <source>
        <dbReference type="Pfam" id="PF20636"/>
    </source>
</evidence>
<feature type="region of interest" description="Disordered" evidence="1">
    <location>
        <begin position="31"/>
        <end position="137"/>
    </location>
</feature>
<dbReference type="PANTHER" id="PTHR39267">
    <property type="entry name" value="SURVIVAL MOTOR NEURON-LIKE PROTEIN 1"/>
    <property type="match status" value="1"/>
</dbReference>
<feature type="compositionally biased region" description="Basic and acidic residues" evidence="1">
    <location>
        <begin position="44"/>
        <end position="72"/>
    </location>
</feature>
<proteinExistence type="evidence at transcript level"/>
<reference evidence="3" key="1">
    <citation type="submission" date="2007-06" db="EMBL/GenBank/DDBJ databases">
        <title>Full length cDNA sequences from Sitka Spruce (Picea sitchensis).</title>
        <authorList>
            <person name="Ralph S.G."/>
            <person name="Chun H.E."/>
            <person name="Liao N."/>
            <person name="Ali J."/>
            <person name="Reid K."/>
            <person name="Kolosova N."/>
            <person name="Cooper N."/>
            <person name="Cullis C."/>
            <person name="Jancsik S."/>
            <person name="Moore R."/>
            <person name="Mayo M."/>
            <person name="Wagner S."/>
            <person name="Holt R.A."/>
            <person name="Jones S.J.M."/>
            <person name="Marra M.A."/>
            <person name="Ritland C.E."/>
            <person name="Ritland K."/>
            <person name="Bohlmann J."/>
        </authorList>
    </citation>
    <scope>NUCLEOTIDE SEQUENCE</scope>
    <source>
        <tissue evidence="3">Bark</tissue>
    </source>
</reference>
<protein>
    <recommendedName>
        <fullName evidence="2">Survival Motor Neuron Gemin2-binding domain-containing protein</fullName>
    </recommendedName>
</protein>
<feature type="domain" description="Survival Motor Neuron Gemin2-binding" evidence="2">
    <location>
        <begin position="9"/>
        <end position="34"/>
    </location>
</feature>
<name>B8LQ77_PICSI</name>
<dbReference type="PANTHER" id="PTHR39267:SF1">
    <property type="entry name" value="SURVIVAL MOTOR NEURON PROTEIN"/>
    <property type="match status" value="1"/>
</dbReference>
<feature type="compositionally biased region" description="Polar residues" evidence="1">
    <location>
        <begin position="80"/>
        <end position="100"/>
    </location>
</feature>
<dbReference type="Pfam" id="PF20636">
    <property type="entry name" value="SMN_G2-BD"/>
    <property type="match status" value="1"/>
</dbReference>
<evidence type="ECO:0000313" key="3">
    <source>
        <dbReference type="EMBL" id="ABR17807.1"/>
    </source>
</evidence>
<sequence length="358" mass="39500">MAGSMAAKDTTLWDDSALLNAFNSAMSKYRDMHKNPSKDIGLGDDAKTGTETVDDGHNKATRDTSSEERNEETLEATVRDSYSSLPDSGATGQAAESQHNCAPGQAAESQHNSAPREAAESRNNCTRGQAHGSESYGAYDTWPSMQVNHGDEHARLVSNYYDLEKQRQEVLQQLYQFNGWNCQITNEQATSSAQWNGYASFQGIQGASYNPQYCPMLHYCHPCPYWPTQPPLCTGPCSRHAPCASSGAGISNNEPHCQCWYRNTPHPTEFNNTVEPSKPLPAEDNITESILEAVKKATSTVKEEMSRVDNEFRGEMEIDKSGEGSSDADVTEMLHAWFSAGFYTARCLSRKASVEKKH</sequence>
<dbReference type="EMBL" id="EF678016">
    <property type="protein sequence ID" value="ABR17807.1"/>
    <property type="molecule type" value="mRNA"/>
</dbReference>
<dbReference type="InterPro" id="IPR040424">
    <property type="entry name" value="Smn1"/>
</dbReference>
<accession>B8LQ77</accession>
<dbReference type="InterPro" id="IPR049481">
    <property type="entry name" value="SMN_G2-BD"/>
</dbReference>